<protein>
    <submittedName>
        <fullName evidence="5">Pimeloyl-ACP methyl ester carboxylesterase</fullName>
    </submittedName>
</protein>
<evidence type="ECO:0000259" key="4">
    <source>
        <dbReference type="Pfam" id="PF00561"/>
    </source>
</evidence>
<dbReference type="EMBL" id="JACHEM010000002">
    <property type="protein sequence ID" value="MBB6434326.1"/>
    <property type="molecule type" value="Genomic_DNA"/>
</dbReference>
<evidence type="ECO:0000256" key="3">
    <source>
        <dbReference type="ARBA" id="ARBA00038128"/>
    </source>
</evidence>
<sequence>MTTMAFITVGQENSTSIELYYEDHGTGQPVVLIHGYPLDGHSWEKQSAALLTAGYRVITYDRRGFGRSSKPTTGYDYDTFAADLNTVLETLDLNDAVLVGFSMGTGEVGRYLGTYGSARIAKAAFLASLEPFLLKTDDNPGGVDGGIFKDIEAAVTADRYAYFTAFYENFYNLDENLGARISEEAVRNSWNVAAGASSYASLACVATWSTDFRADLPKIDVPALILHGTADRILPIESTGELFHQALPEADYVVIDGAPHGLLWTHAEEVTEALLAFLAK</sequence>
<comment type="similarity">
    <text evidence="3">Belongs to the AB hydrolase superfamily. Bacterial non-heme haloperoxidase / perhydrolase family.</text>
</comment>
<dbReference type="FunFam" id="3.40.50.1820:FF:000205">
    <property type="entry name" value="Non-haem bromoperoxidase BPO-A2"/>
    <property type="match status" value="1"/>
</dbReference>
<organism evidence="5 6">
    <name type="scientific">Streptomyces candidus</name>
    <dbReference type="NCBI Taxonomy" id="67283"/>
    <lineage>
        <taxon>Bacteria</taxon>
        <taxon>Bacillati</taxon>
        <taxon>Actinomycetota</taxon>
        <taxon>Actinomycetes</taxon>
        <taxon>Kitasatosporales</taxon>
        <taxon>Streptomycetaceae</taxon>
        <taxon>Streptomyces</taxon>
    </lineage>
</organism>
<comment type="caution">
    <text evidence="5">The sequence shown here is derived from an EMBL/GenBank/DDBJ whole genome shotgun (WGS) entry which is preliminary data.</text>
</comment>
<dbReference type="Gene3D" id="3.40.50.1820">
    <property type="entry name" value="alpha/beta hydrolase"/>
    <property type="match status" value="1"/>
</dbReference>
<dbReference type="InterPro" id="IPR000639">
    <property type="entry name" value="Epox_hydrolase-like"/>
</dbReference>
<dbReference type="PANTHER" id="PTHR43433:SF4">
    <property type="entry name" value="NON-HEME CHLOROPEROXIDASE-RELATED"/>
    <property type="match status" value="1"/>
</dbReference>
<keyword evidence="1" id="KW-0575">Peroxidase</keyword>
<evidence type="ECO:0000256" key="1">
    <source>
        <dbReference type="ARBA" id="ARBA00022559"/>
    </source>
</evidence>
<dbReference type="InterPro" id="IPR029058">
    <property type="entry name" value="AB_hydrolase_fold"/>
</dbReference>
<gene>
    <name evidence="5" type="ORF">HNQ79_000774</name>
</gene>
<evidence type="ECO:0000256" key="2">
    <source>
        <dbReference type="ARBA" id="ARBA00023002"/>
    </source>
</evidence>
<accession>A0A7X0LNX3</accession>
<name>A0A7X0LNX3_9ACTN</name>
<dbReference type="Proteomes" id="UP000540423">
    <property type="component" value="Unassembled WGS sequence"/>
</dbReference>
<evidence type="ECO:0000313" key="6">
    <source>
        <dbReference type="Proteomes" id="UP000540423"/>
    </source>
</evidence>
<keyword evidence="2" id="KW-0560">Oxidoreductase</keyword>
<dbReference type="PRINTS" id="PR00412">
    <property type="entry name" value="EPOXHYDRLASE"/>
</dbReference>
<dbReference type="PRINTS" id="PR00111">
    <property type="entry name" value="ABHYDROLASE"/>
</dbReference>
<evidence type="ECO:0000313" key="5">
    <source>
        <dbReference type="EMBL" id="MBB6434326.1"/>
    </source>
</evidence>
<dbReference type="Pfam" id="PF00561">
    <property type="entry name" value="Abhydrolase_1"/>
    <property type="match status" value="1"/>
</dbReference>
<dbReference type="InterPro" id="IPR000073">
    <property type="entry name" value="AB_hydrolase_1"/>
</dbReference>
<dbReference type="SUPFAM" id="SSF53474">
    <property type="entry name" value="alpha/beta-Hydrolases"/>
    <property type="match status" value="1"/>
</dbReference>
<dbReference type="AlphaFoldDB" id="A0A7X0LNX3"/>
<proteinExistence type="inferred from homology"/>
<feature type="domain" description="AB hydrolase-1" evidence="4">
    <location>
        <begin position="29"/>
        <end position="267"/>
    </location>
</feature>
<reference evidence="5 6" key="1">
    <citation type="submission" date="2020-08" db="EMBL/GenBank/DDBJ databases">
        <title>Genomic Encyclopedia of Type Strains, Phase IV (KMG-IV): sequencing the most valuable type-strain genomes for metagenomic binning, comparative biology and taxonomic classification.</title>
        <authorList>
            <person name="Goeker M."/>
        </authorList>
    </citation>
    <scope>NUCLEOTIDE SEQUENCE [LARGE SCALE GENOMIC DNA]</scope>
    <source>
        <strain evidence="5 6">DSM 40141</strain>
    </source>
</reference>
<dbReference type="InterPro" id="IPR050471">
    <property type="entry name" value="AB_hydrolase"/>
</dbReference>
<keyword evidence="6" id="KW-1185">Reference proteome</keyword>
<dbReference type="GO" id="GO:0004601">
    <property type="term" value="F:peroxidase activity"/>
    <property type="evidence" value="ECO:0007669"/>
    <property type="project" value="UniProtKB-KW"/>
</dbReference>
<dbReference type="PANTHER" id="PTHR43433">
    <property type="entry name" value="HYDROLASE, ALPHA/BETA FOLD FAMILY PROTEIN"/>
    <property type="match status" value="1"/>
</dbReference>